<name>A0AAV6YUX3_ENGPU</name>
<evidence type="ECO:0000256" key="1">
    <source>
        <dbReference type="SAM" id="MobiDB-lite"/>
    </source>
</evidence>
<sequence>MGSGIPEILLDRATVYTSDRSLSPHLDESGQREERKGHKVVPNVAEFQVHGRTSSRKAAWECRCPVSYPLSDGQKCSPPQGQTKGEGM</sequence>
<keyword evidence="3" id="KW-1185">Reference proteome</keyword>
<evidence type="ECO:0000313" key="3">
    <source>
        <dbReference type="Proteomes" id="UP000824782"/>
    </source>
</evidence>
<organism evidence="2 3">
    <name type="scientific">Engystomops pustulosus</name>
    <name type="common">Tungara frog</name>
    <name type="synonym">Physalaemus pustulosus</name>
    <dbReference type="NCBI Taxonomy" id="76066"/>
    <lineage>
        <taxon>Eukaryota</taxon>
        <taxon>Metazoa</taxon>
        <taxon>Chordata</taxon>
        <taxon>Craniata</taxon>
        <taxon>Vertebrata</taxon>
        <taxon>Euteleostomi</taxon>
        <taxon>Amphibia</taxon>
        <taxon>Batrachia</taxon>
        <taxon>Anura</taxon>
        <taxon>Neobatrachia</taxon>
        <taxon>Hyloidea</taxon>
        <taxon>Leptodactylidae</taxon>
        <taxon>Leiuperinae</taxon>
        <taxon>Engystomops</taxon>
    </lineage>
</organism>
<dbReference type="AlphaFoldDB" id="A0AAV6YUX3"/>
<comment type="caution">
    <text evidence="2">The sequence shown here is derived from an EMBL/GenBank/DDBJ whole genome shotgun (WGS) entry which is preliminary data.</text>
</comment>
<feature type="region of interest" description="Disordered" evidence="1">
    <location>
        <begin position="1"/>
        <end position="39"/>
    </location>
</feature>
<dbReference type="EMBL" id="WNYA01017411">
    <property type="protein sequence ID" value="KAG8538952.1"/>
    <property type="molecule type" value="Genomic_DNA"/>
</dbReference>
<accession>A0AAV6YUX3</accession>
<reference evidence="2" key="1">
    <citation type="thesis" date="2020" institute="ProQuest LLC" country="789 East Eisenhower Parkway, Ann Arbor, MI, USA">
        <title>Comparative Genomics and Chromosome Evolution.</title>
        <authorList>
            <person name="Mudd A.B."/>
        </authorList>
    </citation>
    <scope>NUCLEOTIDE SEQUENCE</scope>
    <source>
        <strain evidence="2">237g6f4</strain>
        <tissue evidence="2">Blood</tissue>
    </source>
</reference>
<proteinExistence type="predicted"/>
<gene>
    <name evidence="2" type="ORF">GDO81_021719</name>
</gene>
<protein>
    <submittedName>
        <fullName evidence="2">Uncharacterized protein</fullName>
    </submittedName>
</protein>
<feature type="compositionally biased region" description="Basic and acidic residues" evidence="1">
    <location>
        <begin position="25"/>
        <end position="36"/>
    </location>
</feature>
<evidence type="ECO:0000313" key="2">
    <source>
        <dbReference type="EMBL" id="KAG8538952.1"/>
    </source>
</evidence>
<dbReference type="Proteomes" id="UP000824782">
    <property type="component" value="Unassembled WGS sequence"/>
</dbReference>